<evidence type="ECO:0000256" key="1">
    <source>
        <dbReference type="SAM" id="MobiDB-lite"/>
    </source>
</evidence>
<accession>K0TH20</accession>
<gene>
    <name evidence="2" type="ORF">THAOC_08988</name>
</gene>
<sequence length="72" mass="7974">MPLNSVASVSTEDITPNWAMEHPRRPPSGGRSTARFANFHFLATSAASKIGGDGADEKWREWPRGSHQIKRL</sequence>
<evidence type="ECO:0000313" key="3">
    <source>
        <dbReference type="Proteomes" id="UP000266841"/>
    </source>
</evidence>
<feature type="compositionally biased region" description="Polar residues" evidence="1">
    <location>
        <begin position="1"/>
        <end position="14"/>
    </location>
</feature>
<dbReference type="AlphaFoldDB" id="K0TH20"/>
<dbReference type="EMBL" id="AGNL01009659">
    <property type="protein sequence ID" value="EJK69722.1"/>
    <property type="molecule type" value="Genomic_DNA"/>
</dbReference>
<organism evidence="2 3">
    <name type="scientific">Thalassiosira oceanica</name>
    <name type="common">Marine diatom</name>
    <dbReference type="NCBI Taxonomy" id="159749"/>
    <lineage>
        <taxon>Eukaryota</taxon>
        <taxon>Sar</taxon>
        <taxon>Stramenopiles</taxon>
        <taxon>Ochrophyta</taxon>
        <taxon>Bacillariophyta</taxon>
        <taxon>Coscinodiscophyceae</taxon>
        <taxon>Thalassiosirophycidae</taxon>
        <taxon>Thalassiosirales</taxon>
        <taxon>Thalassiosiraceae</taxon>
        <taxon>Thalassiosira</taxon>
    </lineage>
</organism>
<feature type="region of interest" description="Disordered" evidence="1">
    <location>
        <begin position="1"/>
        <end position="32"/>
    </location>
</feature>
<proteinExistence type="predicted"/>
<dbReference type="Proteomes" id="UP000266841">
    <property type="component" value="Unassembled WGS sequence"/>
</dbReference>
<comment type="caution">
    <text evidence="2">The sequence shown here is derived from an EMBL/GenBank/DDBJ whole genome shotgun (WGS) entry which is preliminary data.</text>
</comment>
<keyword evidence="3" id="KW-1185">Reference proteome</keyword>
<reference evidence="2 3" key="1">
    <citation type="journal article" date="2012" name="Genome Biol.">
        <title>Genome and low-iron response of an oceanic diatom adapted to chronic iron limitation.</title>
        <authorList>
            <person name="Lommer M."/>
            <person name="Specht M."/>
            <person name="Roy A.S."/>
            <person name="Kraemer L."/>
            <person name="Andreson R."/>
            <person name="Gutowska M.A."/>
            <person name="Wolf J."/>
            <person name="Bergner S.V."/>
            <person name="Schilhabel M.B."/>
            <person name="Klostermeier U.C."/>
            <person name="Beiko R.G."/>
            <person name="Rosenstiel P."/>
            <person name="Hippler M."/>
            <person name="Laroche J."/>
        </authorList>
    </citation>
    <scope>NUCLEOTIDE SEQUENCE [LARGE SCALE GENOMIC DNA]</scope>
    <source>
        <strain evidence="2 3">CCMP1005</strain>
    </source>
</reference>
<protein>
    <submittedName>
        <fullName evidence="2">Uncharacterized protein</fullName>
    </submittedName>
</protein>
<name>K0TH20_THAOC</name>
<feature type="compositionally biased region" description="Basic and acidic residues" evidence="1">
    <location>
        <begin position="55"/>
        <end position="64"/>
    </location>
</feature>
<evidence type="ECO:0000313" key="2">
    <source>
        <dbReference type="EMBL" id="EJK69722.1"/>
    </source>
</evidence>
<feature type="region of interest" description="Disordered" evidence="1">
    <location>
        <begin position="50"/>
        <end position="72"/>
    </location>
</feature>